<gene>
    <name evidence="1" type="ORF">J3359_01695</name>
</gene>
<organism evidence="1 2">
    <name type="scientific">Polaribacter cellanae</name>
    <dbReference type="NCBI Taxonomy" id="2818493"/>
    <lineage>
        <taxon>Bacteria</taxon>
        <taxon>Pseudomonadati</taxon>
        <taxon>Bacteroidota</taxon>
        <taxon>Flavobacteriia</taxon>
        <taxon>Flavobacteriales</taxon>
        <taxon>Flavobacteriaceae</taxon>
    </lineage>
</organism>
<reference evidence="1 2" key="1">
    <citation type="submission" date="2021-03" db="EMBL/GenBank/DDBJ databases">
        <title>Complete genome of Polaribacter_sp.SM13.</title>
        <authorList>
            <person name="Jeong S.W."/>
            <person name="Bae J.W."/>
        </authorList>
    </citation>
    <scope>NUCLEOTIDE SEQUENCE [LARGE SCALE GENOMIC DNA]</scope>
    <source>
        <strain evidence="1 2">SM13</strain>
    </source>
</reference>
<name>A0A975CNX2_9FLAO</name>
<evidence type="ECO:0000313" key="1">
    <source>
        <dbReference type="EMBL" id="QTE23013.1"/>
    </source>
</evidence>
<dbReference type="Proteomes" id="UP000663920">
    <property type="component" value="Chromosome"/>
</dbReference>
<accession>A0A975CNX2</accession>
<protein>
    <recommendedName>
        <fullName evidence="3">Lipoprotein</fullName>
    </recommendedName>
</protein>
<proteinExistence type="predicted"/>
<dbReference type="RefSeq" id="WP_208079029.1">
    <property type="nucleotide sequence ID" value="NZ_CP071869.1"/>
</dbReference>
<keyword evidence="2" id="KW-1185">Reference proteome</keyword>
<evidence type="ECO:0000313" key="2">
    <source>
        <dbReference type="Proteomes" id="UP000663920"/>
    </source>
</evidence>
<evidence type="ECO:0008006" key="3">
    <source>
        <dbReference type="Google" id="ProtNLM"/>
    </source>
</evidence>
<sequence length="158" mass="18916">MKKVILYAVFFSLIILSCKKQEVDLPIFSYSLLKHDVKNFKLHINEKKSTIYYEYLHQKDTIKKILLKYNSDKDILISDLDTFHFNKKVYNSKSLKFKFYQRKENTSHNRFLVFNENYGLLANLAYGADCLFLKDSISITDKELLFKELFLQLNKIKY</sequence>
<dbReference type="KEGG" id="pcea:J3359_01695"/>
<dbReference type="AlphaFoldDB" id="A0A975CNX2"/>
<dbReference type="EMBL" id="CP071869">
    <property type="protein sequence ID" value="QTE23013.1"/>
    <property type="molecule type" value="Genomic_DNA"/>
</dbReference>
<dbReference type="PROSITE" id="PS51257">
    <property type="entry name" value="PROKAR_LIPOPROTEIN"/>
    <property type="match status" value="1"/>
</dbReference>